<organism evidence="2 3">
    <name type="scientific">Fragilariopsis cylindrus CCMP1102</name>
    <dbReference type="NCBI Taxonomy" id="635003"/>
    <lineage>
        <taxon>Eukaryota</taxon>
        <taxon>Sar</taxon>
        <taxon>Stramenopiles</taxon>
        <taxon>Ochrophyta</taxon>
        <taxon>Bacillariophyta</taxon>
        <taxon>Bacillariophyceae</taxon>
        <taxon>Bacillariophycidae</taxon>
        <taxon>Bacillariales</taxon>
        <taxon>Bacillariaceae</taxon>
        <taxon>Fragilariopsis</taxon>
    </lineage>
</organism>
<dbReference type="PANTHER" id="PTHR35748:SF1">
    <property type="entry name" value="OS05G0358400 PROTEIN"/>
    <property type="match status" value="1"/>
</dbReference>
<feature type="region of interest" description="Disordered" evidence="1">
    <location>
        <begin position="128"/>
        <end position="147"/>
    </location>
</feature>
<dbReference type="KEGG" id="fcy:FRACYDRAFT_209556"/>
<sequence length="305" mass="34561">MMTTTPPPPVVTITTPVTVTILGLGSLLSERSSRTTFPALTNFRLGRVSNKYRRVFSHPASIFFQRGLVANIETKEFSSLSAEEIIQSEESEFESESEGEGSASSLYRGGFICSVFEVPREEIFLNEVDEEEEIEEDSDGNKPKPTGEFLEREEEFDIVQVEFVELNNNNAGADDNDNNGSSSSTTNTAVTNTNTTGVLCTRFTDEGYIKRWGMERFNKHYIQYGIHTIWGYSKESGIRPCRVYLRHCYLAAKSMVCLKSFLDETFLCDRTTTIRQYLEKNQNENYNLIILNTIPPPGFEERYSG</sequence>
<dbReference type="PANTHER" id="PTHR35748">
    <property type="entry name" value="OS05G0358400 PROTEIN"/>
    <property type="match status" value="1"/>
</dbReference>
<evidence type="ECO:0000256" key="1">
    <source>
        <dbReference type="SAM" id="MobiDB-lite"/>
    </source>
</evidence>
<dbReference type="AlphaFoldDB" id="A0A1E7F9S5"/>
<keyword evidence="3" id="KW-1185">Reference proteome</keyword>
<evidence type="ECO:0000313" key="3">
    <source>
        <dbReference type="Proteomes" id="UP000095751"/>
    </source>
</evidence>
<reference evidence="2 3" key="1">
    <citation type="submission" date="2016-09" db="EMBL/GenBank/DDBJ databases">
        <title>Extensive genetic diversity and differential bi-allelic expression allows diatom success in the polar Southern Ocean.</title>
        <authorList>
            <consortium name="DOE Joint Genome Institute"/>
            <person name="Mock T."/>
            <person name="Otillar R.P."/>
            <person name="Strauss J."/>
            <person name="Dupont C."/>
            <person name="Frickenhaus S."/>
            <person name="Maumus F."/>
            <person name="Mcmullan M."/>
            <person name="Sanges R."/>
            <person name="Schmutz J."/>
            <person name="Toseland A."/>
            <person name="Valas R."/>
            <person name="Veluchamy A."/>
            <person name="Ward B.J."/>
            <person name="Allen A."/>
            <person name="Barry K."/>
            <person name="Falciatore A."/>
            <person name="Ferrante M."/>
            <person name="Fortunato A.E."/>
            <person name="Gloeckner G."/>
            <person name="Gruber A."/>
            <person name="Hipkin R."/>
            <person name="Janech M."/>
            <person name="Kroth P."/>
            <person name="Leese F."/>
            <person name="Lindquist E."/>
            <person name="Lyon B.R."/>
            <person name="Martin J."/>
            <person name="Mayer C."/>
            <person name="Parker M."/>
            <person name="Quesneville H."/>
            <person name="Raymond J."/>
            <person name="Uhlig C."/>
            <person name="Valentin K.U."/>
            <person name="Worden A.Z."/>
            <person name="Armbrust E.V."/>
            <person name="Bowler C."/>
            <person name="Green B."/>
            <person name="Moulton V."/>
            <person name="Van Oosterhout C."/>
            <person name="Grigoriev I."/>
        </authorList>
    </citation>
    <scope>NUCLEOTIDE SEQUENCE [LARGE SCALE GENOMIC DNA]</scope>
    <source>
        <strain evidence="2 3">CCMP1102</strain>
    </source>
</reference>
<dbReference type="Proteomes" id="UP000095751">
    <property type="component" value="Unassembled WGS sequence"/>
</dbReference>
<dbReference type="EMBL" id="KV784360">
    <property type="protein sequence ID" value="OEU14907.1"/>
    <property type="molecule type" value="Genomic_DNA"/>
</dbReference>
<accession>A0A1E7F9S5</accession>
<dbReference type="OrthoDB" id="565040at2759"/>
<dbReference type="InParanoid" id="A0A1E7F9S5"/>
<feature type="compositionally biased region" description="Acidic residues" evidence="1">
    <location>
        <begin position="128"/>
        <end position="138"/>
    </location>
</feature>
<evidence type="ECO:0000313" key="2">
    <source>
        <dbReference type="EMBL" id="OEU14907.1"/>
    </source>
</evidence>
<gene>
    <name evidence="2" type="ORF">FRACYDRAFT_209556</name>
</gene>
<name>A0A1E7F9S5_9STRA</name>
<protein>
    <submittedName>
        <fullName evidence="2">Uncharacterized protein</fullName>
    </submittedName>
</protein>
<proteinExistence type="predicted"/>
<feature type="region of interest" description="Disordered" evidence="1">
    <location>
        <begin position="169"/>
        <end position="191"/>
    </location>
</feature>